<dbReference type="EMBL" id="CP002590">
    <property type="protein sequence ID" value="AEA11933.1"/>
    <property type="molecule type" value="Genomic_DNA"/>
</dbReference>
<gene>
    <name evidence="1" type="ordered locus">TUZN_0437</name>
</gene>
<dbReference type="AlphaFoldDB" id="F2L374"/>
<dbReference type="Proteomes" id="UP000008138">
    <property type="component" value="Chromosome"/>
</dbReference>
<protein>
    <recommendedName>
        <fullName evidence="3">VapC9 PIN-like domain-containing protein</fullName>
    </recommendedName>
</protein>
<keyword evidence="2" id="KW-1185">Reference proteome</keyword>
<reference evidence="1 2" key="1">
    <citation type="journal article" date="2011" name="J. Bacteriol.">
        <title>Complete genome sequence of the thermoacidophilic crenarchaeon Thermoproteus uzoniensis 768-20.</title>
        <authorList>
            <person name="Mardanov A.V."/>
            <person name="Gumerov V.M."/>
            <person name="Beletsky A.V."/>
            <person name="Prokofeva M.I."/>
            <person name="Bonch-Osmolovskaya E.A."/>
            <person name="Ravin N.V."/>
            <person name="Skryabin K.G."/>
        </authorList>
    </citation>
    <scope>NUCLEOTIDE SEQUENCE [LARGE SCALE GENOMIC DNA]</scope>
    <source>
        <strain evidence="1 2">768-20</strain>
    </source>
</reference>
<sequence length="141" mass="16121">MRVRKRWGSLRVKLMPDALERYRCLAVDVFSVAASLRDEEELFRGFAEAGLSAILVLDAWNETQLPLARRYLELCAKYGLDCVPSEHRPAEEAAVELACRDNCAVLTRDYDALRRALELNCEVPILIVRRGRVYRAVEVKP</sequence>
<accession>F2L374</accession>
<dbReference type="KEGG" id="tuz:TUZN_0437"/>
<dbReference type="RefSeq" id="WP_013679269.1">
    <property type="nucleotide sequence ID" value="NC_015315.1"/>
</dbReference>
<reference key="2">
    <citation type="submission" date="2011-03" db="EMBL/GenBank/DDBJ databases">
        <title>Complete genome sequence of the thermoacidophilic crenarchaeon Thermoproteus uzoniensis 768-20.</title>
        <authorList>
            <person name="Mardanov A.V."/>
            <person name="Gumerov V.M."/>
            <person name="Beletsky A.V."/>
            <person name="Prokofeva M.I."/>
            <person name="Bonch-Osmolovskaya E.A."/>
            <person name="Ravin N.V."/>
            <person name="Skryabin K.G."/>
        </authorList>
    </citation>
    <scope>NUCLEOTIDE SEQUENCE</scope>
    <source>
        <strain>768-20</strain>
    </source>
</reference>
<dbReference type="HOGENOM" id="CLU_1830664_0_0_2"/>
<evidence type="ECO:0008006" key="3">
    <source>
        <dbReference type="Google" id="ProtNLM"/>
    </source>
</evidence>
<organism evidence="1 2">
    <name type="scientific">Thermoproteus uzoniensis (strain 768-20)</name>
    <dbReference type="NCBI Taxonomy" id="999630"/>
    <lineage>
        <taxon>Archaea</taxon>
        <taxon>Thermoproteota</taxon>
        <taxon>Thermoprotei</taxon>
        <taxon>Thermoproteales</taxon>
        <taxon>Thermoproteaceae</taxon>
        <taxon>Thermoproteus</taxon>
    </lineage>
</organism>
<dbReference type="GeneID" id="10359982"/>
<dbReference type="OrthoDB" id="26712at2157"/>
<evidence type="ECO:0000313" key="1">
    <source>
        <dbReference type="EMBL" id="AEA11933.1"/>
    </source>
</evidence>
<proteinExistence type="predicted"/>
<evidence type="ECO:0000313" key="2">
    <source>
        <dbReference type="Proteomes" id="UP000008138"/>
    </source>
</evidence>
<dbReference type="eggNOG" id="arCOG05501">
    <property type="taxonomic scope" value="Archaea"/>
</dbReference>
<dbReference type="STRING" id="999630.TUZN_0437"/>
<name>F2L374_THEU7</name>